<name>A0ABP1RKY4_9HEXA</name>
<comment type="caution">
    <text evidence="2">The sequence shown here is derived from an EMBL/GenBank/DDBJ whole genome shotgun (WGS) entry which is preliminary data.</text>
</comment>
<reference evidence="2 3" key="1">
    <citation type="submission" date="2024-08" db="EMBL/GenBank/DDBJ databases">
        <authorList>
            <person name="Cucini C."/>
            <person name="Frati F."/>
        </authorList>
    </citation>
    <scope>NUCLEOTIDE SEQUENCE [LARGE SCALE GENOMIC DNA]</scope>
</reference>
<organism evidence="2 3">
    <name type="scientific">Orchesella dallaii</name>
    <dbReference type="NCBI Taxonomy" id="48710"/>
    <lineage>
        <taxon>Eukaryota</taxon>
        <taxon>Metazoa</taxon>
        <taxon>Ecdysozoa</taxon>
        <taxon>Arthropoda</taxon>
        <taxon>Hexapoda</taxon>
        <taxon>Collembola</taxon>
        <taxon>Entomobryomorpha</taxon>
        <taxon>Entomobryoidea</taxon>
        <taxon>Orchesellidae</taxon>
        <taxon>Orchesellinae</taxon>
        <taxon>Orchesella</taxon>
    </lineage>
</organism>
<evidence type="ECO:0000313" key="3">
    <source>
        <dbReference type="Proteomes" id="UP001642540"/>
    </source>
</evidence>
<sequence>MKGEPLKEIKFSKVVGNTNLKDLQAGSHPIFGVGQRGITLESFRQKLFNLMADARHAESHSKVRRTASLEGHGLETPRLFPPTKHVGRDQV</sequence>
<gene>
    <name evidence="2" type="ORF">ODALV1_LOCUS23418</name>
</gene>
<dbReference type="EMBL" id="CAXLJM020000078">
    <property type="protein sequence ID" value="CAL8129729.1"/>
    <property type="molecule type" value="Genomic_DNA"/>
</dbReference>
<accession>A0ABP1RKY4</accession>
<evidence type="ECO:0000313" key="2">
    <source>
        <dbReference type="EMBL" id="CAL8129729.1"/>
    </source>
</evidence>
<evidence type="ECO:0000256" key="1">
    <source>
        <dbReference type="SAM" id="MobiDB-lite"/>
    </source>
</evidence>
<feature type="region of interest" description="Disordered" evidence="1">
    <location>
        <begin position="55"/>
        <end position="91"/>
    </location>
</feature>
<dbReference type="Proteomes" id="UP001642540">
    <property type="component" value="Unassembled WGS sequence"/>
</dbReference>
<keyword evidence="3" id="KW-1185">Reference proteome</keyword>
<proteinExistence type="predicted"/>
<protein>
    <submittedName>
        <fullName evidence="2">Uncharacterized protein</fullName>
    </submittedName>
</protein>